<protein>
    <submittedName>
        <fullName evidence="1">Phosphoadenosine phosphosulfate reductase</fullName>
    </submittedName>
</protein>
<dbReference type="Gene3D" id="3.40.50.620">
    <property type="entry name" value="HUPs"/>
    <property type="match status" value="1"/>
</dbReference>
<evidence type="ECO:0000313" key="1">
    <source>
        <dbReference type="EMBL" id="GAA4952572.1"/>
    </source>
</evidence>
<dbReference type="InterPro" id="IPR014729">
    <property type="entry name" value="Rossmann-like_a/b/a_fold"/>
</dbReference>
<evidence type="ECO:0000313" key="2">
    <source>
        <dbReference type="Proteomes" id="UP001500466"/>
    </source>
</evidence>
<reference evidence="2" key="1">
    <citation type="journal article" date="2019" name="Int. J. Syst. Evol. Microbiol.">
        <title>The Global Catalogue of Microorganisms (GCM) 10K type strain sequencing project: providing services to taxonomists for standard genome sequencing and annotation.</title>
        <authorList>
            <consortium name="The Broad Institute Genomics Platform"/>
            <consortium name="The Broad Institute Genome Sequencing Center for Infectious Disease"/>
            <person name="Wu L."/>
            <person name="Ma J."/>
        </authorList>
    </citation>
    <scope>NUCLEOTIDE SEQUENCE [LARGE SCALE GENOMIC DNA]</scope>
    <source>
        <strain evidence="2">JCM 17986</strain>
    </source>
</reference>
<comment type="caution">
    <text evidence="1">The sequence shown here is derived from an EMBL/GenBank/DDBJ whole genome shotgun (WGS) entry which is preliminary data.</text>
</comment>
<gene>
    <name evidence="1" type="ORF">GCM10023205_12220</name>
</gene>
<accession>A0ABP9GTT8</accession>
<sequence>MIPLTCIHIVSHMSILQQPTGAHHADLADSIPGAASREPNHPPMKVVSYGGGVQSTALLVLAARGEIDFRTFLFANVGDDSEHPATLAYVREIAIPYATRAGLDVHELRRRRRDGATESLMQRLNRPDTRSIPIPVRMANGAPGRRNCTADFKIKVVGRWLREHGATAEAPATVGIGISLDEIHRANRRRREAHEVIEYPLLDLGLRRDDCESIITEAGLPVPPKSSCFFCPFRTVDAWRHQRRHEPELFAQSVRLEDTINRRRAALGRDAVYLTRYGIPLAQAIPDQGPGVGGDDEDEGACDSGWCMT</sequence>
<dbReference type="SUPFAM" id="SSF52402">
    <property type="entry name" value="Adenine nucleotide alpha hydrolases-like"/>
    <property type="match status" value="1"/>
</dbReference>
<organism evidence="1 2">
    <name type="scientific">Yinghuangia aomiensis</name>
    <dbReference type="NCBI Taxonomy" id="676205"/>
    <lineage>
        <taxon>Bacteria</taxon>
        <taxon>Bacillati</taxon>
        <taxon>Actinomycetota</taxon>
        <taxon>Actinomycetes</taxon>
        <taxon>Kitasatosporales</taxon>
        <taxon>Streptomycetaceae</taxon>
        <taxon>Yinghuangia</taxon>
    </lineage>
</organism>
<keyword evidence="2" id="KW-1185">Reference proteome</keyword>
<dbReference type="EMBL" id="BAABHS010000003">
    <property type="protein sequence ID" value="GAA4952572.1"/>
    <property type="molecule type" value="Genomic_DNA"/>
</dbReference>
<dbReference type="Proteomes" id="UP001500466">
    <property type="component" value="Unassembled WGS sequence"/>
</dbReference>
<name>A0ABP9GTT8_9ACTN</name>
<proteinExistence type="predicted"/>